<dbReference type="HOGENOM" id="CLU_043737_5_0_1"/>
<dbReference type="EMBL" id="DS469597">
    <property type="protein sequence ID" value="EDO40082.1"/>
    <property type="molecule type" value="Genomic_DNA"/>
</dbReference>
<feature type="domain" description="SUN" evidence="6">
    <location>
        <begin position="33"/>
        <end position="196"/>
    </location>
</feature>
<sequence>MLEKMLRDNMEAALDKYSADKLGIPDYALESDGGAIHFPHHSTTFNTGTERGWFGLSFWYDTVSPRVIIQPDNKPGQCWAFQGQQGYVVIKLSRAIIPTMFTLEHIPSSLSTNGHGKIPTAPKDFSVWGWADPEGTEKVMLGNFTYKKEGKSLQTFQVKGTPSDAVFRYVELRVLSNHGQATHTCIYRLRVHGDLPPTTRP</sequence>
<evidence type="ECO:0000256" key="3">
    <source>
        <dbReference type="ARBA" id="ARBA00022989"/>
    </source>
</evidence>
<keyword evidence="8" id="KW-1185">Reference proteome</keyword>
<dbReference type="PhylomeDB" id="A7S8D4"/>
<protein>
    <recommendedName>
        <fullName evidence="6">SUN domain-containing protein</fullName>
    </recommendedName>
</protein>
<dbReference type="KEGG" id="nve:5511738"/>
<dbReference type="AlphaFoldDB" id="A7S8D4"/>
<evidence type="ECO:0000256" key="5">
    <source>
        <dbReference type="ARBA" id="ARBA00023136"/>
    </source>
</evidence>
<reference evidence="7 8" key="1">
    <citation type="journal article" date="2007" name="Science">
        <title>Sea anemone genome reveals ancestral eumetazoan gene repertoire and genomic organization.</title>
        <authorList>
            <person name="Putnam N.H."/>
            <person name="Srivastava M."/>
            <person name="Hellsten U."/>
            <person name="Dirks B."/>
            <person name="Chapman J."/>
            <person name="Salamov A."/>
            <person name="Terry A."/>
            <person name="Shapiro H."/>
            <person name="Lindquist E."/>
            <person name="Kapitonov V.V."/>
            <person name="Jurka J."/>
            <person name="Genikhovich G."/>
            <person name="Grigoriev I.V."/>
            <person name="Lucas S.M."/>
            <person name="Steele R.E."/>
            <person name="Finnerty J.R."/>
            <person name="Technau U."/>
            <person name="Martindale M.Q."/>
            <person name="Rokhsar D.S."/>
        </authorList>
    </citation>
    <scope>NUCLEOTIDE SEQUENCE [LARGE SCALE GENOMIC DNA]</scope>
    <source>
        <strain evidence="8">CH2 X CH6</strain>
    </source>
</reference>
<accession>A7S8D4</accession>
<evidence type="ECO:0000256" key="1">
    <source>
        <dbReference type="ARBA" id="ARBA00004370"/>
    </source>
</evidence>
<evidence type="ECO:0000259" key="6">
    <source>
        <dbReference type="PROSITE" id="PS51469"/>
    </source>
</evidence>
<dbReference type="PANTHER" id="PTHR12911:SF8">
    <property type="entry name" value="KLAROID PROTEIN-RELATED"/>
    <property type="match status" value="1"/>
</dbReference>
<dbReference type="PANTHER" id="PTHR12911">
    <property type="entry name" value="SAD1/UNC-84-LIKE PROTEIN-RELATED"/>
    <property type="match status" value="1"/>
</dbReference>
<dbReference type="InParanoid" id="A7S8D4"/>
<dbReference type="InterPro" id="IPR008979">
    <property type="entry name" value="Galactose-bd-like_sf"/>
</dbReference>
<dbReference type="Gene3D" id="2.60.120.260">
    <property type="entry name" value="Galactose-binding domain-like"/>
    <property type="match status" value="1"/>
</dbReference>
<dbReference type="GO" id="GO:0016020">
    <property type="term" value="C:membrane"/>
    <property type="evidence" value="ECO:0007669"/>
    <property type="project" value="UniProtKB-SubCell"/>
</dbReference>
<evidence type="ECO:0000256" key="2">
    <source>
        <dbReference type="ARBA" id="ARBA00022692"/>
    </source>
</evidence>
<dbReference type="OMA" id="DEDQVQM"/>
<dbReference type="InterPro" id="IPR045119">
    <property type="entry name" value="SUN1-5"/>
</dbReference>
<dbReference type="eggNOG" id="KOG2687">
    <property type="taxonomic scope" value="Eukaryota"/>
</dbReference>
<dbReference type="Pfam" id="PF07738">
    <property type="entry name" value="Sad1_UNC"/>
    <property type="match status" value="1"/>
</dbReference>
<comment type="subcellular location">
    <subcellularLocation>
        <location evidence="1">Membrane</location>
    </subcellularLocation>
</comment>
<name>A7S8D4_NEMVE</name>
<dbReference type="PROSITE" id="PS51469">
    <property type="entry name" value="SUN"/>
    <property type="match status" value="1"/>
</dbReference>
<evidence type="ECO:0000313" key="7">
    <source>
        <dbReference type="EMBL" id="EDO40082.1"/>
    </source>
</evidence>
<evidence type="ECO:0000313" key="8">
    <source>
        <dbReference type="Proteomes" id="UP000001593"/>
    </source>
</evidence>
<dbReference type="InterPro" id="IPR012919">
    <property type="entry name" value="SUN_dom"/>
</dbReference>
<dbReference type="Proteomes" id="UP000001593">
    <property type="component" value="Unassembled WGS sequence"/>
</dbReference>
<organism evidence="7 8">
    <name type="scientific">Nematostella vectensis</name>
    <name type="common">Starlet sea anemone</name>
    <dbReference type="NCBI Taxonomy" id="45351"/>
    <lineage>
        <taxon>Eukaryota</taxon>
        <taxon>Metazoa</taxon>
        <taxon>Cnidaria</taxon>
        <taxon>Anthozoa</taxon>
        <taxon>Hexacorallia</taxon>
        <taxon>Actiniaria</taxon>
        <taxon>Edwardsiidae</taxon>
        <taxon>Nematostella</taxon>
    </lineage>
</organism>
<keyword evidence="5" id="KW-0472">Membrane</keyword>
<evidence type="ECO:0000256" key="4">
    <source>
        <dbReference type="ARBA" id="ARBA00023054"/>
    </source>
</evidence>
<proteinExistence type="predicted"/>
<dbReference type="STRING" id="45351.A7S8D4"/>
<dbReference type="GO" id="GO:0005635">
    <property type="term" value="C:nuclear envelope"/>
    <property type="evidence" value="ECO:0007669"/>
    <property type="project" value="UniProtKB-ARBA"/>
</dbReference>
<dbReference type="SUPFAM" id="SSF49785">
    <property type="entry name" value="Galactose-binding domain-like"/>
    <property type="match status" value="1"/>
</dbReference>
<dbReference type="FunFam" id="2.60.120.260:FF:000009">
    <property type="entry name" value="SUN domain-containing protein 1 isoform X1"/>
    <property type="match status" value="1"/>
</dbReference>
<keyword evidence="4" id="KW-0175">Coiled coil</keyword>
<keyword evidence="3" id="KW-1133">Transmembrane helix</keyword>
<keyword evidence="2" id="KW-0812">Transmembrane</keyword>
<gene>
    <name evidence="7" type="ORF">NEMVEDRAFT_v1g108621</name>
</gene>